<accession>A0ABN9U356</accession>
<dbReference type="PANTHER" id="PTHR10037">
    <property type="entry name" value="VOLTAGE-GATED CATION CHANNEL CALCIUM AND SODIUM"/>
    <property type="match status" value="1"/>
</dbReference>
<organism evidence="9 10">
    <name type="scientific">Prorocentrum cordatum</name>
    <dbReference type="NCBI Taxonomy" id="2364126"/>
    <lineage>
        <taxon>Eukaryota</taxon>
        <taxon>Sar</taxon>
        <taxon>Alveolata</taxon>
        <taxon>Dinophyceae</taxon>
        <taxon>Prorocentrales</taxon>
        <taxon>Prorocentraceae</taxon>
        <taxon>Prorocentrum</taxon>
    </lineage>
</organism>
<evidence type="ECO:0000313" key="10">
    <source>
        <dbReference type="Proteomes" id="UP001189429"/>
    </source>
</evidence>
<dbReference type="PROSITE" id="PS50222">
    <property type="entry name" value="EF_HAND_2"/>
    <property type="match status" value="2"/>
</dbReference>
<comment type="caution">
    <text evidence="9">The sequence shown here is derived from an EMBL/GenBank/DDBJ whole genome shotgun (WGS) entry which is preliminary data.</text>
</comment>
<dbReference type="InterPro" id="IPR002048">
    <property type="entry name" value="EF_hand_dom"/>
</dbReference>
<evidence type="ECO:0000256" key="3">
    <source>
        <dbReference type="ARBA" id="ARBA00022837"/>
    </source>
</evidence>
<dbReference type="CDD" id="cd00051">
    <property type="entry name" value="EFh"/>
    <property type="match status" value="1"/>
</dbReference>
<feature type="region of interest" description="Disordered" evidence="6">
    <location>
        <begin position="113"/>
        <end position="133"/>
    </location>
</feature>
<gene>
    <name evidence="9" type="ORF">PCOR1329_LOCUS44808</name>
</gene>
<dbReference type="SUPFAM" id="SSF81324">
    <property type="entry name" value="Voltage-gated potassium channels"/>
    <property type="match status" value="1"/>
</dbReference>
<keyword evidence="4 7" id="KW-1133">Transmembrane helix</keyword>
<feature type="transmembrane region" description="Helical" evidence="7">
    <location>
        <begin position="284"/>
        <end position="303"/>
    </location>
</feature>
<dbReference type="InterPro" id="IPR018247">
    <property type="entry name" value="EF_Hand_1_Ca_BS"/>
</dbReference>
<dbReference type="Gene3D" id="1.10.238.10">
    <property type="entry name" value="EF-hand"/>
    <property type="match status" value="1"/>
</dbReference>
<dbReference type="EMBL" id="CAUYUJ010015385">
    <property type="protein sequence ID" value="CAK0853254.1"/>
    <property type="molecule type" value="Genomic_DNA"/>
</dbReference>
<feature type="transmembrane region" description="Helical" evidence="7">
    <location>
        <begin position="240"/>
        <end position="264"/>
    </location>
</feature>
<dbReference type="Pfam" id="PF00520">
    <property type="entry name" value="Ion_trans"/>
    <property type="match status" value="1"/>
</dbReference>
<feature type="region of interest" description="Disordered" evidence="6">
    <location>
        <begin position="149"/>
        <end position="196"/>
    </location>
</feature>
<feature type="transmembrane region" description="Helical" evidence="7">
    <location>
        <begin position="315"/>
        <end position="336"/>
    </location>
</feature>
<dbReference type="PROSITE" id="PS00018">
    <property type="entry name" value="EF_HAND_1"/>
    <property type="match status" value="2"/>
</dbReference>
<feature type="transmembrane region" description="Helical" evidence="7">
    <location>
        <begin position="432"/>
        <end position="457"/>
    </location>
</feature>
<evidence type="ECO:0000256" key="2">
    <source>
        <dbReference type="ARBA" id="ARBA00022692"/>
    </source>
</evidence>
<evidence type="ECO:0000256" key="4">
    <source>
        <dbReference type="ARBA" id="ARBA00022989"/>
    </source>
</evidence>
<dbReference type="InterPro" id="IPR027359">
    <property type="entry name" value="Volt_channel_dom_sf"/>
</dbReference>
<dbReference type="InterPro" id="IPR005821">
    <property type="entry name" value="Ion_trans_dom"/>
</dbReference>
<keyword evidence="5 7" id="KW-0472">Membrane</keyword>
<dbReference type="Pfam" id="PF13202">
    <property type="entry name" value="EF-hand_5"/>
    <property type="match status" value="2"/>
</dbReference>
<dbReference type="InterPro" id="IPR043203">
    <property type="entry name" value="VGCC_Ca_Na"/>
</dbReference>
<feature type="compositionally biased region" description="Polar residues" evidence="6">
    <location>
        <begin position="179"/>
        <end position="196"/>
    </location>
</feature>
<feature type="domain" description="EF-hand" evidence="8">
    <location>
        <begin position="555"/>
        <end position="590"/>
    </location>
</feature>
<feature type="region of interest" description="Disordered" evidence="6">
    <location>
        <begin position="31"/>
        <end position="92"/>
    </location>
</feature>
<evidence type="ECO:0000313" key="9">
    <source>
        <dbReference type="EMBL" id="CAK0853254.1"/>
    </source>
</evidence>
<reference evidence="9" key="1">
    <citation type="submission" date="2023-10" db="EMBL/GenBank/DDBJ databases">
        <authorList>
            <person name="Chen Y."/>
            <person name="Shah S."/>
            <person name="Dougan E. K."/>
            <person name="Thang M."/>
            <person name="Chan C."/>
        </authorList>
    </citation>
    <scope>NUCLEOTIDE SEQUENCE [LARGE SCALE GENOMIC DNA]</scope>
</reference>
<protein>
    <recommendedName>
        <fullName evidence="8">EF-hand domain-containing protein</fullName>
    </recommendedName>
</protein>
<evidence type="ECO:0000256" key="1">
    <source>
        <dbReference type="ARBA" id="ARBA00004141"/>
    </source>
</evidence>
<dbReference type="SUPFAM" id="SSF47473">
    <property type="entry name" value="EF-hand"/>
    <property type="match status" value="1"/>
</dbReference>
<dbReference type="Proteomes" id="UP001189429">
    <property type="component" value="Unassembled WGS sequence"/>
</dbReference>
<evidence type="ECO:0000256" key="5">
    <source>
        <dbReference type="ARBA" id="ARBA00023136"/>
    </source>
</evidence>
<name>A0ABN9U356_9DINO</name>
<dbReference type="Gene3D" id="1.20.120.350">
    <property type="entry name" value="Voltage-gated potassium channels. Chain C"/>
    <property type="match status" value="1"/>
</dbReference>
<proteinExistence type="predicted"/>
<feature type="transmembrane region" description="Helical" evidence="7">
    <location>
        <begin position="388"/>
        <end position="411"/>
    </location>
</feature>
<dbReference type="PANTHER" id="PTHR10037:SF62">
    <property type="entry name" value="SODIUM CHANNEL PROTEIN 60E"/>
    <property type="match status" value="1"/>
</dbReference>
<keyword evidence="2 7" id="KW-0812">Transmembrane</keyword>
<keyword evidence="10" id="KW-1185">Reference proteome</keyword>
<sequence length="618" mass="67717">MAQEACRSHFGSRRSAKGPLRVASAVAPFACIASSPPWRPGGDHPRGGRSARGMESPPAVEHSLGGSPREARRGPRRAPAAPGPDGPAEFSSRQLEQLRHVVQDAIRKEVHVRLSKENRSRSRGCHRSRSGSVSLDDWVEGAGAKAVPVQASGSMRGKAADDPVAADDGDQEDGGPESLSGSPRTNQSFGSPVQWKPSSFNDHGSSAATMLNKRLPSTATIELSDSMPLWQRQFQIRVHLFVHSHAFDGVMGLVILASCAVTGIEVQLKFDGQDVSSWLSSLMPWLDSLFLFCFIAEAGLRVVADGRKVFDNPWFRFDIVLVTIGASVSWILMPIVTAVGVEDLPIISQILTLRVLRLLRTVRAFRTMDMFSEMCRLSSGLLRSARTMLSVCLLVMIAIFTFSVLGADLIFKSEKLRSDDVTALIVEKHFSSMGAFMLTLMQFANADSLAGIYYPLIVVEPLLGLYFLALWVVVTVALMNLITAVIVDSALALGREEAEVKEARDRKTLQRNIPILEELFDKIDRDGSGSVTHDEIHNLHSKGQLKFPAEVQAIIDADHLVNMFEFIDKDKSGEIDKQEFIDGIVCLALNNLSIETLQILQMLRDIQGMMTADIRSSS</sequence>
<feature type="compositionally biased region" description="Acidic residues" evidence="6">
    <location>
        <begin position="164"/>
        <end position="175"/>
    </location>
</feature>
<feature type="region of interest" description="Disordered" evidence="6">
    <location>
        <begin position="1"/>
        <end position="20"/>
    </location>
</feature>
<feature type="transmembrane region" description="Helical" evidence="7">
    <location>
        <begin position="463"/>
        <end position="487"/>
    </location>
</feature>
<evidence type="ECO:0000256" key="7">
    <source>
        <dbReference type="SAM" id="Phobius"/>
    </source>
</evidence>
<dbReference type="Gene3D" id="1.10.287.70">
    <property type="match status" value="1"/>
</dbReference>
<evidence type="ECO:0000256" key="6">
    <source>
        <dbReference type="SAM" id="MobiDB-lite"/>
    </source>
</evidence>
<feature type="domain" description="EF-hand" evidence="8">
    <location>
        <begin position="511"/>
        <end position="546"/>
    </location>
</feature>
<keyword evidence="3" id="KW-0106">Calcium</keyword>
<dbReference type="InterPro" id="IPR011992">
    <property type="entry name" value="EF-hand-dom_pair"/>
</dbReference>
<comment type="subcellular location">
    <subcellularLocation>
        <location evidence="1">Membrane</location>
        <topology evidence="1">Multi-pass membrane protein</topology>
    </subcellularLocation>
</comment>
<evidence type="ECO:0000259" key="8">
    <source>
        <dbReference type="PROSITE" id="PS50222"/>
    </source>
</evidence>
<dbReference type="SMART" id="SM00054">
    <property type="entry name" value="EFh"/>
    <property type="match status" value="2"/>
</dbReference>